<organism evidence="2 3">
    <name type="scientific">Cladonia borealis</name>
    <dbReference type="NCBI Taxonomy" id="184061"/>
    <lineage>
        <taxon>Eukaryota</taxon>
        <taxon>Fungi</taxon>
        <taxon>Dikarya</taxon>
        <taxon>Ascomycota</taxon>
        <taxon>Pezizomycotina</taxon>
        <taxon>Lecanoromycetes</taxon>
        <taxon>OSLEUM clade</taxon>
        <taxon>Lecanoromycetidae</taxon>
        <taxon>Lecanorales</taxon>
        <taxon>Lecanorineae</taxon>
        <taxon>Cladoniaceae</taxon>
        <taxon>Cladonia</taxon>
    </lineage>
</organism>
<dbReference type="SUPFAM" id="SSF51735">
    <property type="entry name" value="NAD(P)-binding Rossmann-fold domains"/>
    <property type="match status" value="1"/>
</dbReference>
<evidence type="ECO:0000313" key="2">
    <source>
        <dbReference type="EMBL" id="KAK0512491.1"/>
    </source>
</evidence>
<accession>A0AA39R1U0</accession>
<dbReference type="InterPro" id="IPR013154">
    <property type="entry name" value="ADH-like_N"/>
</dbReference>
<dbReference type="InterPro" id="IPR052711">
    <property type="entry name" value="Zinc_ADH-like"/>
</dbReference>
<dbReference type="GO" id="GO:0016491">
    <property type="term" value="F:oxidoreductase activity"/>
    <property type="evidence" value="ECO:0007669"/>
    <property type="project" value="InterPro"/>
</dbReference>
<dbReference type="Gene3D" id="3.90.180.10">
    <property type="entry name" value="Medium-chain alcohol dehydrogenases, catalytic domain"/>
    <property type="match status" value="1"/>
</dbReference>
<dbReference type="SUPFAM" id="SSF50129">
    <property type="entry name" value="GroES-like"/>
    <property type="match status" value="1"/>
</dbReference>
<dbReference type="InterPro" id="IPR036291">
    <property type="entry name" value="NAD(P)-bd_dom_sf"/>
</dbReference>
<comment type="caution">
    <text evidence="2">The sequence shown here is derived from an EMBL/GenBank/DDBJ whole genome shotgun (WGS) entry which is preliminary data.</text>
</comment>
<proteinExistence type="predicted"/>
<evidence type="ECO:0000313" key="3">
    <source>
        <dbReference type="Proteomes" id="UP001166286"/>
    </source>
</evidence>
<keyword evidence="3" id="KW-1185">Reference proteome</keyword>
<evidence type="ECO:0000259" key="1">
    <source>
        <dbReference type="SMART" id="SM00829"/>
    </source>
</evidence>
<dbReference type="SMART" id="SM00829">
    <property type="entry name" value="PKS_ER"/>
    <property type="match status" value="1"/>
</dbReference>
<dbReference type="InterPro" id="IPR013149">
    <property type="entry name" value="ADH-like_C"/>
</dbReference>
<dbReference type="Pfam" id="PF08240">
    <property type="entry name" value="ADH_N"/>
    <property type="match status" value="1"/>
</dbReference>
<dbReference type="Pfam" id="PF00107">
    <property type="entry name" value="ADH_zinc_N"/>
    <property type="match status" value="1"/>
</dbReference>
<dbReference type="PANTHER" id="PTHR45033">
    <property type="match status" value="1"/>
</dbReference>
<dbReference type="Gene3D" id="3.40.50.720">
    <property type="entry name" value="NAD(P)-binding Rossmann-like Domain"/>
    <property type="match status" value="1"/>
</dbReference>
<dbReference type="CDD" id="cd08276">
    <property type="entry name" value="MDR7"/>
    <property type="match status" value="1"/>
</dbReference>
<reference evidence="2" key="1">
    <citation type="submission" date="2023-03" db="EMBL/GenBank/DDBJ databases">
        <title>Complete genome of Cladonia borealis.</title>
        <authorList>
            <person name="Park H."/>
        </authorList>
    </citation>
    <scope>NUCLEOTIDE SEQUENCE</scope>
    <source>
        <strain evidence="2">ANT050790</strain>
    </source>
</reference>
<dbReference type="AlphaFoldDB" id="A0AA39R1U0"/>
<dbReference type="PANTHER" id="PTHR45033:SF2">
    <property type="entry name" value="ZINC-TYPE ALCOHOL DEHYDROGENASE-LIKE PROTEIN C1773.06C"/>
    <property type="match status" value="1"/>
</dbReference>
<protein>
    <recommendedName>
        <fullName evidence="1">Enoyl reductase (ER) domain-containing protein</fullName>
    </recommendedName>
</protein>
<feature type="domain" description="Enoyl reductase (ER)" evidence="1">
    <location>
        <begin position="16"/>
        <end position="345"/>
    </location>
</feature>
<dbReference type="Proteomes" id="UP001166286">
    <property type="component" value="Unassembled WGS sequence"/>
</dbReference>
<dbReference type="EMBL" id="JAFEKC020000011">
    <property type="protein sequence ID" value="KAK0512491.1"/>
    <property type="molecule type" value="Genomic_DNA"/>
</dbReference>
<name>A0AA39R1U0_9LECA</name>
<dbReference type="InterPro" id="IPR020843">
    <property type="entry name" value="ER"/>
</dbReference>
<sequence>MAPSTTKQWTVTGKNGFDSLRYNEKAEIPQLGDHDVLVNFHYASLNYRDLIIPKGKYGFPIDLPVIPASDGAGTVVATGPRVTRFKNGDRVLTLFNQTHIAGPIQRADLGSGLGGGIDGTLRQYGAFEESGLVKMPTTLDFKQGSTLPCAAVTAWNALYGLEGKGLKPGDTVLTQGTGGVSMFALQFAKAAGARVISTTSSDAKAKVLKDLGADHVINYKTDASWGETAKKLTPNGVGCAHILEVGGPKTMAQSLKAIRAEGVISVIGFLGGFSKEQPSFLEALTNVCTVRGVMVGSRRQFEDMNEAIDANNIKPVVDEKVFGLEEVKEAYQYMFDQKHFGKLTIKISDPSQSKL</sequence>
<dbReference type="InterPro" id="IPR011032">
    <property type="entry name" value="GroES-like_sf"/>
</dbReference>
<gene>
    <name evidence="2" type="ORF">JMJ35_005619</name>
</gene>